<evidence type="ECO:0000259" key="1">
    <source>
        <dbReference type="Pfam" id="PF03016"/>
    </source>
</evidence>
<comment type="caution">
    <text evidence="2">The sequence shown here is derived from an EMBL/GenBank/DDBJ whole genome shotgun (WGS) entry which is preliminary data.</text>
</comment>
<evidence type="ECO:0000313" key="2">
    <source>
        <dbReference type="EMBL" id="TWU04451.1"/>
    </source>
</evidence>
<organism evidence="2 3">
    <name type="scientific">Stieleria varia</name>
    <dbReference type="NCBI Taxonomy" id="2528005"/>
    <lineage>
        <taxon>Bacteria</taxon>
        <taxon>Pseudomonadati</taxon>
        <taxon>Planctomycetota</taxon>
        <taxon>Planctomycetia</taxon>
        <taxon>Pirellulales</taxon>
        <taxon>Pirellulaceae</taxon>
        <taxon>Stieleria</taxon>
    </lineage>
</organism>
<name>A0A5C6AYF8_9BACT</name>
<protein>
    <submittedName>
        <fullName evidence="2">Exostosin family protein</fullName>
    </submittedName>
</protein>
<dbReference type="RefSeq" id="WP_197454551.1">
    <property type="nucleotide sequence ID" value="NZ_CP151726.1"/>
</dbReference>
<keyword evidence="3" id="KW-1185">Reference proteome</keyword>
<proteinExistence type="predicted"/>
<dbReference type="EMBL" id="SJPN01000003">
    <property type="protein sequence ID" value="TWU04451.1"/>
    <property type="molecule type" value="Genomic_DNA"/>
</dbReference>
<evidence type="ECO:0000313" key="3">
    <source>
        <dbReference type="Proteomes" id="UP000320176"/>
    </source>
</evidence>
<sequence length="372" mass="42625">MSWTNRVAALRQSLRQLRVLVRAKKTRAIRDRWMALQKPALTGTRTCLLDFTQTALDGEQGRRFHALVSLLRRAQYDVYLVPRLGFLQSAHKGIKWSAVSATHPFDASVGPSKFDLCLTDRSNPAAPAEKTLRVSHHMQWRTDPQHIPLPYSFHPQIWDLNEDARLEEYRNQERKWLLFFGGNCQQKSYQKIDHYRWLETVNRYKLIAQALTHYPKRTTRLDDAKQLANAKTTNIDGFVLIDSGTHRLPAEQWMETLSQAHFFLAAPGVDYPLSHNCVETMAVGTIPVLEYGSLFTPALQDGVNCIAFSGRAGFQEALERVDSMQADEIAELRRGAIRYYEDHLSPAAFARELMREDARGVQFFSYQTSRAA</sequence>
<dbReference type="Pfam" id="PF03016">
    <property type="entry name" value="Exostosin_GT47"/>
    <property type="match status" value="1"/>
</dbReference>
<accession>A0A5C6AYF8</accession>
<dbReference type="AlphaFoldDB" id="A0A5C6AYF8"/>
<reference evidence="2 3" key="1">
    <citation type="submission" date="2019-02" db="EMBL/GenBank/DDBJ databases">
        <title>Deep-cultivation of Planctomycetes and their phenomic and genomic characterization uncovers novel biology.</title>
        <authorList>
            <person name="Wiegand S."/>
            <person name="Jogler M."/>
            <person name="Boedeker C."/>
            <person name="Pinto D."/>
            <person name="Vollmers J."/>
            <person name="Rivas-Marin E."/>
            <person name="Kohn T."/>
            <person name="Peeters S.H."/>
            <person name="Heuer A."/>
            <person name="Rast P."/>
            <person name="Oberbeckmann S."/>
            <person name="Bunk B."/>
            <person name="Jeske O."/>
            <person name="Meyerdierks A."/>
            <person name="Storesund J.E."/>
            <person name="Kallscheuer N."/>
            <person name="Luecker S."/>
            <person name="Lage O.M."/>
            <person name="Pohl T."/>
            <person name="Merkel B.J."/>
            <person name="Hornburger P."/>
            <person name="Mueller R.-W."/>
            <person name="Bruemmer F."/>
            <person name="Labrenz M."/>
            <person name="Spormann A.M."/>
            <person name="Op Den Camp H."/>
            <person name="Overmann J."/>
            <person name="Amann R."/>
            <person name="Jetten M.S.M."/>
            <person name="Mascher T."/>
            <person name="Medema M.H."/>
            <person name="Devos D.P."/>
            <person name="Kaster A.-K."/>
            <person name="Ovreas L."/>
            <person name="Rohde M."/>
            <person name="Galperin M.Y."/>
            <person name="Jogler C."/>
        </authorList>
    </citation>
    <scope>NUCLEOTIDE SEQUENCE [LARGE SCALE GENOMIC DNA]</scope>
    <source>
        <strain evidence="2 3">Pla52n</strain>
    </source>
</reference>
<dbReference type="InterPro" id="IPR040911">
    <property type="entry name" value="Exostosin_GT47"/>
</dbReference>
<gene>
    <name evidence="2" type="ORF">Pla52n_24920</name>
</gene>
<dbReference type="Proteomes" id="UP000320176">
    <property type="component" value="Unassembled WGS sequence"/>
</dbReference>
<feature type="domain" description="Exostosin GT47" evidence="1">
    <location>
        <begin position="130"/>
        <end position="289"/>
    </location>
</feature>